<dbReference type="SMART" id="SM00062">
    <property type="entry name" value="PBPb"/>
    <property type="match status" value="1"/>
</dbReference>
<evidence type="ECO:0000313" key="5">
    <source>
        <dbReference type="EMBL" id="PAD75481.1"/>
    </source>
</evidence>
<dbReference type="CDD" id="cd01069">
    <property type="entry name" value="PBP2_PheC"/>
    <property type="match status" value="1"/>
</dbReference>
<keyword evidence="1 2" id="KW-0732">Signal</keyword>
<reference evidence="5 6" key="1">
    <citation type="submission" date="2017-07" db="EMBL/GenBank/DDBJ databases">
        <title>Isolation and whole genome analysis of endospore-forming bacteria from heroin.</title>
        <authorList>
            <person name="Kalinowski J."/>
            <person name="Ahrens B."/>
            <person name="Al-Dilaimi A."/>
            <person name="Winkler A."/>
            <person name="Wibberg D."/>
            <person name="Schleenbecker U."/>
            <person name="Ruckert C."/>
            <person name="Wolfel R."/>
            <person name="Grass G."/>
        </authorList>
    </citation>
    <scope>NUCLEOTIDE SEQUENCE [LARGE SCALE GENOMIC DNA]</scope>
    <source>
        <strain evidence="5 6">7537-G1</strain>
    </source>
</reference>
<evidence type="ECO:0000256" key="2">
    <source>
        <dbReference type="SAM" id="SignalP"/>
    </source>
</evidence>
<proteinExistence type="predicted"/>
<dbReference type="InterPro" id="IPR001638">
    <property type="entry name" value="Solute-binding_3/MltF_N"/>
</dbReference>
<dbReference type="RefSeq" id="WP_095265971.1">
    <property type="nucleotide sequence ID" value="NZ_NPBY01000045.1"/>
</dbReference>
<dbReference type="OrthoDB" id="8613538at2"/>
<feature type="signal peptide" evidence="2">
    <location>
        <begin position="1"/>
        <end position="24"/>
    </location>
</feature>
<evidence type="ECO:0000259" key="3">
    <source>
        <dbReference type="SMART" id="SM00062"/>
    </source>
</evidence>
<dbReference type="Proteomes" id="UP000435177">
    <property type="component" value="Unassembled WGS sequence"/>
</dbReference>
<protein>
    <submittedName>
        <fullName evidence="5">Cyclohexadienyl dehydratase</fullName>
    </submittedName>
    <submittedName>
        <fullName evidence="4">Transporter substrate-binding domain-containing protein</fullName>
    </submittedName>
</protein>
<accession>A0A268EQW4</accession>
<feature type="domain" description="Solute-binding protein family 3/N-terminal" evidence="3">
    <location>
        <begin position="65"/>
        <end position="288"/>
    </location>
</feature>
<organism evidence="5 6">
    <name type="scientific">Paenibacillus campinasensis</name>
    <dbReference type="NCBI Taxonomy" id="66347"/>
    <lineage>
        <taxon>Bacteria</taxon>
        <taxon>Bacillati</taxon>
        <taxon>Bacillota</taxon>
        <taxon>Bacilli</taxon>
        <taxon>Bacillales</taxon>
        <taxon>Paenibacillaceae</taxon>
        <taxon>Paenibacillus</taxon>
    </lineage>
</organism>
<evidence type="ECO:0000313" key="7">
    <source>
        <dbReference type="Proteomes" id="UP000435177"/>
    </source>
</evidence>
<dbReference type="SUPFAM" id="SSF53850">
    <property type="entry name" value="Periplasmic binding protein-like II"/>
    <property type="match status" value="1"/>
</dbReference>
<gene>
    <name evidence="5" type="ORF">CHH67_14825</name>
    <name evidence="4" type="ORF">GNP94_05575</name>
</gene>
<dbReference type="EMBL" id="WOAA01000002">
    <property type="protein sequence ID" value="MUG65476.1"/>
    <property type="molecule type" value="Genomic_DNA"/>
</dbReference>
<name>A0A268EQW4_9BACL</name>
<dbReference type="InterPro" id="IPR037298">
    <property type="entry name" value="PheC_PBP2"/>
</dbReference>
<evidence type="ECO:0000256" key="1">
    <source>
        <dbReference type="ARBA" id="ARBA00022729"/>
    </source>
</evidence>
<dbReference type="PANTHER" id="PTHR35936">
    <property type="entry name" value="MEMBRANE-BOUND LYTIC MUREIN TRANSGLYCOSYLASE F"/>
    <property type="match status" value="1"/>
</dbReference>
<reference evidence="4 7" key="2">
    <citation type="submission" date="2019-11" db="EMBL/GenBank/DDBJ databases">
        <title>Draft genome sequences of five Paenibacillus species of dairy origin.</title>
        <authorList>
            <person name="Olajide A.M."/>
            <person name="Chen S."/>
            <person name="Lapointe G."/>
        </authorList>
    </citation>
    <scope>NUCLEOTIDE SEQUENCE [LARGE SCALE GENOMIC DNA]</scope>
    <source>
        <strain evidence="4 7">3CS1</strain>
    </source>
</reference>
<dbReference type="Pfam" id="PF00497">
    <property type="entry name" value="SBP_bac_3"/>
    <property type="match status" value="1"/>
</dbReference>
<dbReference type="Proteomes" id="UP000215596">
    <property type="component" value="Unassembled WGS sequence"/>
</dbReference>
<feature type="chain" id="PRO_5039449033" evidence="2">
    <location>
        <begin position="25"/>
        <end position="288"/>
    </location>
</feature>
<dbReference type="GO" id="GO:0016836">
    <property type="term" value="F:hydro-lyase activity"/>
    <property type="evidence" value="ECO:0007669"/>
    <property type="project" value="InterPro"/>
</dbReference>
<dbReference type="Gene3D" id="3.40.190.10">
    <property type="entry name" value="Periplasmic binding protein-like II"/>
    <property type="match status" value="2"/>
</dbReference>
<evidence type="ECO:0000313" key="6">
    <source>
        <dbReference type="Proteomes" id="UP000215596"/>
    </source>
</evidence>
<sequence>MAKNWKKGLIAGVLSLSLVATGFAANEVLRTPDVSAKSAASHAPGQVKKQQQEQSQLDEIIKRGYIRVGMTGDYKPFTYLNPETNEYEGYDVDAMLELGKDLGVEVQFVQTSWSTMMKDLLDDKFDIAVGGVTRNTDRQKTAYVSQGYMSFGKAPLIRQEDKDKYLTIEDINKPTVRIGVNPGGTNEVFVRQHLTKANVTVVPNNLDIPHLVADGTYDVMITDTIEAITYAKADSRLYAALTDAPFTNNEKGYMIPRGDFAYASFLEMWMDEMKLQGRFAEIEKKWLE</sequence>
<dbReference type="EMBL" id="NPBY01000045">
    <property type="protein sequence ID" value="PAD75481.1"/>
    <property type="molecule type" value="Genomic_DNA"/>
</dbReference>
<comment type="caution">
    <text evidence="5">The sequence shown here is derived from an EMBL/GenBank/DDBJ whole genome shotgun (WGS) entry which is preliminary data.</text>
</comment>
<dbReference type="AlphaFoldDB" id="A0A268EQW4"/>
<dbReference type="PANTHER" id="PTHR35936:SF19">
    <property type="entry name" value="AMINO-ACID-BINDING PROTEIN YXEM-RELATED"/>
    <property type="match status" value="1"/>
</dbReference>
<evidence type="ECO:0000313" key="4">
    <source>
        <dbReference type="EMBL" id="MUG65476.1"/>
    </source>
</evidence>
<keyword evidence="7" id="KW-1185">Reference proteome</keyword>